<organism evidence="2 3">
    <name type="scientific">Hydnomerulius pinastri MD-312</name>
    <dbReference type="NCBI Taxonomy" id="994086"/>
    <lineage>
        <taxon>Eukaryota</taxon>
        <taxon>Fungi</taxon>
        <taxon>Dikarya</taxon>
        <taxon>Basidiomycota</taxon>
        <taxon>Agaricomycotina</taxon>
        <taxon>Agaricomycetes</taxon>
        <taxon>Agaricomycetidae</taxon>
        <taxon>Boletales</taxon>
        <taxon>Boletales incertae sedis</taxon>
        <taxon>Leucogyrophana</taxon>
    </lineage>
</organism>
<dbReference type="Proteomes" id="UP000053820">
    <property type="component" value="Unassembled WGS sequence"/>
</dbReference>
<keyword evidence="3" id="KW-1185">Reference proteome</keyword>
<name>A0A0C9W9K4_9AGAM</name>
<sequence length="188" mass="19978">MSDAKDIDIDTVPPQTPGVEGAVAGPTIHHAAAVCLDDIEMELDSVDAATAELRHTVTEQKKAIQHWTAGNKALSIKQSSAYQSEDKLDEMVNSIQRRLEAVLVRNADLRTLIASAEGDGIKQEMDIQRATTRIENLTGRNSMLGMLNMPEQMEGTLGGPEGIPHSVIGGAMWAPYSFGGSGSAPGPS</sequence>
<evidence type="ECO:0000256" key="1">
    <source>
        <dbReference type="SAM" id="MobiDB-lite"/>
    </source>
</evidence>
<dbReference type="EMBL" id="KN839885">
    <property type="protein sequence ID" value="KIJ59567.1"/>
    <property type="molecule type" value="Genomic_DNA"/>
</dbReference>
<dbReference type="HOGENOM" id="CLU_1441231_0_0_1"/>
<feature type="region of interest" description="Disordered" evidence="1">
    <location>
        <begin position="1"/>
        <end position="23"/>
    </location>
</feature>
<dbReference type="AlphaFoldDB" id="A0A0C9W9K4"/>
<protein>
    <submittedName>
        <fullName evidence="2">Uncharacterized protein</fullName>
    </submittedName>
</protein>
<evidence type="ECO:0000313" key="3">
    <source>
        <dbReference type="Proteomes" id="UP000053820"/>
    </source>
</evidence>
<gene>
    <name evidence="2" type="ORF">HYDPIDRAFT_170754</name>
</gene>
<evidence type="ECO:0000313" key="2">
    <source>
        <dbReference type="EMBL" id="KIJ59567.1"/>
    </source>
</evidence>
<reference evidence="2 3" key="1">
    <citation type="submission" date="2014-04" db="EMBL/GenBank/DDBJ databases">
        <title>Evolutionary Origins and Diversification of the Mycorrhizal Mutualists.</title>
        <authorList>
            <consortium name="DOE Joint Genome Institute"/>
            <consortium name="Mycorrhizal Genomics Consortium"/>
            <person name="Kohler A."/>
            <person name="Kuo A."/>
            <person name="Nagy L.G."/>
            <person name="Floudas D."/>
            <person name="Copeland A."/>
            <person name="Barry K.W."/>
            <person name="Cichocki N."/>
            <person name="Veneault-Fourrey C."/>
            <person name="LaButti K."/>
            <person name="Lindquist E.A."/>
            <person name="Lipzen A."/>
            <person name="Lundell T."/>
            <person name="Morin E."/>
            <person name="Murat C."/>
            <person name="Riley R."/>
            <person name="Ohm R."/>
            <person name="Sun H."/>
            <person name="Tunlid A."/>
            <person name="Henrissat B."/>
            <person name="Grigoriev I.V."/>
            <person name="Hibbett D.S."/>
            <person name="Martin F."/>
        </authorList>
    </citation>
    <scope>NUCLEOTIDE SEQUENCE [LARGE SCALE GENOMIC DNA]</scope>
    <source>
        <strain evidence="2 3">MD-312</strain>
    </source>
</reference>
<proteinExistence type="predicted"/>
<accession>A0A0C9W9K4</accession>